<dbReference type="InterPro" id="IPR000653">
    <property type="entry name" value="DegT/StrS_aminotransferase"/>
</dbReference>
<name>A0A382SAN0_9ZZZZ</name>
<dbReference type="GO" id="GO:0030170">
    <property type="term" value="F:pyridoxal phosphate binding"/>
    <property type="evidence" value="ECO:0007669"/>
    <property type="project" value="TreeGrafter"/>
</dbReference>
<dbReference type="Gene3D" id="3.40.640.10">
    <property type="entry name" value="Type I PLP-dependent aspartate aminotransferase-like (Major domain)"/>
    <property type="match status" value="1"/>
</dbReference>
<proteinExistence type="predicted"/>
<dbReference type="InterPro" id="IPR015421">
    <property type="entry name" value="PyrdxlP-dep_Trfase_major"/>
</dbReference>
<accession>A0A382SAN0</accession>
<gene>
    <name evidence="2" type="ORF">METZ01_LOCUS359780</name>
</gene>
<dbReference type="EMBL" id="UINC01127661">
    <property type="protein sequence ID" value="SVD06926.1"/>
    <property type="molecule type" value="Genomic_DNA"/>
</dbReference>
<dbReference type="GO" id="GO:0000271">
    <property type="term" value="P:polysaccharide biosynthetic process"/>
    <property type="evidence" value="ECO:0007669"/>
    <property type="project" value="TreeGrafter"/>
</dbReference>
<dbReference type="SUPFAM" id="SSF53383">
    <property type="entry name" value="PLP-dependent transferases"/>
    <property type="match status" value="1"/>
</dbReference>
<evidence type="ECO:0000256" key="1">
    <source>
        <dbReference type="ARBA" id="ARBA00022898"/>
    </source>
</evidence>
<evidence type="ECO:0000313" key="2">
    <source>
        <dbReference type="EMBL" id="SVD06926.1"/>
    </source>
</evidence>
<keyword evidence="1" id="KW-0663">Pyridoxal phosphate</keyword>
<dbReference type="InterPro" id="IPR015424">
    <property type="entry name" value="PyrdxlP-dep_Trfase"/>
</dbReference>
<reference evidence="2" key="1">
    <citation type="submission" date="2018-05" db="EMBL/GenBank/DDBJ databases">
        <authorList>
            <person name="Lanie J.A."/>
            <person name="Ng W.-L."/>
            <person name="Kazmierczak K.M."/>
            <person name="Andrzejewski T.M."/>
            <person name="Davidsen T.M."/>
            <person name="Wayne K.J."/>
            <person name="Tettelin H."/>
            <person name="Glass J.I."/>
            <person name="Rusch D."/>
            <person name="Podicherti R."/>
            <person name="Tsui H.-C.T."/>
            <person name="Winkler M.E."/>
        </authorList>
    </citation>
    <scope>NUCLEOTIDE SEQUENCE</scope>
</reference>
<dbReference type="PANTHER" id="PTHR30244:SF36">
    <property type="entry name" value="3-OXO-GLUCOSE-6-PHOSPHATE:GLUTAMATE AMINOTRANSFERASE"/>
    <property type="match status" value="1"/>
</dbReference>
<feature type="non-terminal residue" evidence="2">
    <location>
        <position position="1"/>
    </location>
</feature>
<dbReference type="GO" id="GO:0008483">
    <property type="term" value="F:transaminase activity"/>
    <property type="evidence" value="ECO:0007669"/>
    <property type="project" value="TreeGrafter"/>
</dbReference>
<sequence length="228" mass="26493">FLSFINQLSIPIIEDCAQSLGTSFKRKPTGTFGKIGCFSFYPTKNLGALGDAGAIITDDIKVYSKLLKLRQYGWNNNKVSIIDGYNTRIDEIQSLILRIKFKYFKKNISKKNTIAKLYNDELRGLPILTPKLKKNVIHSFHLYVIRVNASVRNKLIKFLQSKKIFCSIHYKRPLHKMPIAKKYFIKSDLKNTNKIVNEIISLPMYAELKKYEVIYIIKQIKLFYSLNK</sequence>
<dbReference type="AlphaFoldDB" id="A0A382SAN0"/>
<dbReference type="PANTHER" id="PTHR30244">
    <property type="entry name" value="TRANSAMINASE"/>
    <property type="match status" value="1"/>
</dbReference>
<organism evidence="2">
    <name type="scientific">marine metagenome</name>
    <dbReference type="NCBI Taxonomy" id="408172"/>
    <lineage>
        <taxon>unclassified sequences</taxon>
        <taxon>metagenomes</taxon>
        <taxon>ecological metagenomes</taxon>
    </lineage>
</organism>
<dbReference type="Pfam" id="PF01041">
    <property type="entry name" value="DegT_DnrJ_EryC1"/>
    <property type="match status" value="1"/>
</dbReference>
<protein>
    <recommendedName>
        <fullName evidence="3">Erythromycin biosynthesis sensory transduction protein eryC1</fullName>
    </recommendedName>
</protein>
<evidence type="ECO:0008006" key="3">
    <source>
        <dbReference type="Google" id="ProtNLM"/>
    </source>
</evidence>